<organism evidence="2 3">
    <name type="scientific">Rhamnella rubrinervis</name>
    <dbReference type="NCBI Taxonomy" id="2594499"/>
    <lineage>
        <taxon>Eukaryota</taxon>
        <taxon>Viridiplantae</taxon>
        <taxon>Streptophyta</taxon>
        <taxon>Embryophyta</taxon>
        <taxon>Tracheophyta</taxon>
        <taxon>Spermatophyta</taxon>
        <taxon>Magnoliopsida</taxon>
        <taxon>eudicotyledons</taxon>
        <taxon>Gunneridae</taxon>
        <taxon>Pentapetalae</taxon>
        <taxon>rosids</taxon>
        <taxon>fabids</taxon>
        <taxon>Rosales</taxon>
        <taxon>Rhamnaceae</taxon>
        <taxon>rhamnoid group</taxon>
        <taxon>Rhamneae</taxon>
        <taxon>Rhamnella</taxon>
    </lineage>
</organism>
<sequence>MDGRSISNRSLKVLSNLVWLQKGFHWTSALLLSLLPVDSKLLGFALLCCCAIALPSHRNLLVSKGTCLECLNDQRIGVFLRITSYLFAFLDKILRIFGITKLTFVITSKVADEDVSERYKQELMEFGATSPMSTILATFALLNAFVLVVALKRLILETQSSALDPFALQIILCGLLVFINLPVYKGLFLRAEVEWPPQ</sequence>
<keyword evidence="3" id="KW-1185">Reference proteome</keyword>
<reference evidence="2" key="1">
    <citation type="submission" date="2020-03" db="EMBL/GenBank/DDBJ databases">
        <title>A high-quality chromosome-level genome assembly of a woody plant with both climbing and erect habits, Rhamnella rubrinervis.</title>
        <authorList>
            <person name="Lu Z."/>
            <person name="Yang Y."/>
            <person name="Zhu X."/>
            <person name="Sun Y."/>
        </authorList>
    </citation>
    <scope>NUCLEOTIDE SEQUENCE</scope>
    <source>
        <strain evidence="2">BYM</strain>
        <tissue evidence="2">Leaf</tissue>
    </source>
</reference>
<accession>A0A8K0MNI4</accession>
<dbReference type="PANTHER" id="PTHR13301">
    <property type="entry name" value="X-BOX TRANSCRIPTION FACTOR-RELATED"/>
    <property type="match status" value="1"/>
</dbReference>
<feature type="transmembrane region" description="Helical" evidence="1">
    <location>
        <begin position="131"/>
        <end position="151"/>
    </location>
</feature>
<gene>
    <name evidence="2" type="ORF">FNV43_RR07991</name>
</gene>
<dbReference type="EMBL" id="VOIH02000003">
    <property type="protein sequence ID" value="KAF3451895.1"/>
    <property type="molecule type" value="Genomic_DNA"/>
</dbReference>
<name>A0A8K0MNI4_9ROSA</name>
<dbReference type="AlphaFoldDB" id="A0A8K0MNI4"/>
<protein>
    <submittedName>
        <fullName evidence="2">Uncharacterized protein</fullName>
    </submittedName>
</protein>
<dbReference type="OrthoDB" id="72851at2759"/>
<keyword evidence="1" id="KW-1133">Transmembrane helix</keyword>
<proteinExistence type="predicted"/>
<comment type="caution">
    <text evidence="2">The sequence shown here is derived from an EMBL/GenBank/DDBJ whole genome shotgun (WGS) entry which is preliminary data.</text>
</comment>
<keyword evidence="1" id="KW-0472">Membrane</keyword>
<feature type="transmembrane region" description="Helical" evidence="1">
    <location>
        <begin position="163"/>
        <end position="184"/>
    </location>
</feature>
<evidence type="ECO:0000313" key="2">
    <source>
        <dbReference type="EMBL" id="KAF3451895.1"/>
    </source>
</evidence>
<dbReference type="Proteomes" id="UP000796880">
    <property type="component" value="Unassembled WGS sequence"/>
</dbReference>
<evidence type="ECO:0000256" key="1">
    <source>
        <dbReference type="SAM" id="Phobius"/>
    </source>
</evidence>
<keyword evidence="1" id="KW-0812">Transmembrane</keyword>
<evidence type="ECO:0000313" key="3">
    <source>
        <dbReference type="Proteomes" id="UP000796880"/>
    </source>
</evidence>